<reference evidence="3 4" key="1">
    <citation type="submission" date="2020-08" db="EMBL/GenBank/DDBJ databases">
        <title>Edaphobacter telluris sp. nov. and Acidobacterium dinghuensis sp. nov., two acidobacteria isolated from forest soil.</title>
        <authorList>
            <person name="Fu J."/>
            <person name="Qiu L."/>
        </authorList>
    </citation>
    <scope>NUCLEOTIDE SEQUENCE [LARGE SCALE GENOMIC DNA]</scope>
    <source>
        <strain evidence="3">4Y35</strain>
    </source>
</reference>
<sequence length="220" mass="24662">MRITVNLATRPFIELKPVYQRLRIWMGALLILAIPLWFLARVEQKKANVATARVRGMQASVQQMQRQQQSYQALMRQPQNAAVLTQSDFLNDLFRHKAFSWTATMSDLETVLPAGVQVMSIEPLVLPDGHVTIRMRVSGARERALELVKNLEGSKHFASPRLSDESLATANTGNQQATPVNGPSDVNFDILADYRPLSLEGEHADKPEKESEQKTKEGAQ</sequence>
<gene>
    <name evidence="3" type="ORF">H7849_14260</name>
</gene>
<dbReference type="RefSeq" id="WP_186740155.1">
    <property type="nucleotide sequence ID" value="NZ_CP060394.1"/>
</dbReference>
<name>A0A7G8BCR4_9BACT</name>
<evidence type="ECO:0000313" key="4">
    <source>
        <dbReference type="Proteomes" id="UP000515312"/>
    </source>
</evidence>
<evidence type="ECO:0000256" key="2">
    <source>
        <dbReference type="SAM" id="Phobius"/>
    </source>
</evidence>
<feature type="transmembrane region" description="Helical" evidence="2">
    <location>
        <begin position="22"/>
        <end position="40"/>
    </location>
</feature>
<accession>A0A7G8BCR4</accession>
<dbReference type="AlphaFoldDB" id="A0A7G8BCR4"/>
<feature type="compositionally biased region" description="Basic and acidic residues" evidence="1">
    <location>
        <begin position="200"/>
        <end position="220"/>
    </location>
</feature>
<evidence type="ECO:0000313" key="3">
    <source>
        <dbReference type="EMBL" id="QNI30334.1"/>
    </source>
</evidence>
<dbReference type="KEGG" id="adin:H7849_14260"/>
<proteinExistence type="predicted"/>
<keyword evidence="2" id="KW-1133">Transmembrane helix</keyword>
<dbReference type="PANTHER" id="PTHR40278">
    <property type="entry name" value="DNA UTILIZATION PROTEIN HOFN"/>
    <property type="match status" value="1"/>
</dbReference>
<protein>
    <submittedName>
        <fullName evidence="3">Fimbrial assembly protein</fullName>
    </submittedName>
</protein>
<keyword evidence="2" id="KW-0472">Membrane</keyword>
<keyword evidence="4" id="KW-1185">Reference proteome</keyword>
<feature type="region of interest" description="Disordered" evidence="1">
    <location>
        <begin position="197"/>
        <end position="220"/>
    </location>
</feature>
<evidence type="ECO:0000256" key="1">
    <source>
        <dbReference type="SAM" id="MobiDB-lite"/>
    </source>
</evidence>
<dbReference type="Proteomes" id="UP000515312">
    <property type="component" value="Chromosome"/>
</dbReference>
<keyword evidence="2" id="KW-0812">Transmembrane</keyword>
<dbReference type="EMBL" id="CP060394">
    <property type="protein sequence ID" value="QNI30334.1"/>
    <property type="molecule type" value="Genomic_DNA"/>
</dbReference>
<dbReference type="PANTHER" id="PTHR40278:SF1">
    <property type="entry name" value="DNA UTILIZATION PROTEIN HOFN"/>
    <property type="match status" value="1"/>
</dbReference>
<dbReference type="InterPro" id="IPR052534">
    <property type="entry name" value="Extracell_DNA_Util/SecSys_Comp"/>
</dbReference>
<organism evidence="3 4">
    <name type="scientific">Alloacidobacterium dinghuense</name>
    <dbReference type="NCBI Taxonomy" id="2763107"/>
    <lineage>
        <taxon>Bacteria</taxon>
        <taxon>Pseudomonadati</taxon>
        <taxon>Acidobacteriota</taxon>
        <taxon>Terriglobia</taxon>
        <taxon>Terriglobales</taxon>
        <taxon>Acidobacteriaceae</taxon>
        <taxon>Alloacidobacterium</taxon>
    </lineage>
</organism>